<sequence length="155" mass="17569">MELHDPAPARHPRRPATPARLQIHPRHAHTFGATLATHPLLTGLERHDLDEITAGVRDRLDALPPKERPRHRKMTTENIIWAAILDQRGLSRSLISYLFRVGENQIRALIKQVRPILEDLGHHPEPIHARLIDPSDLANYVMHATAADREGKATH</sequence>
<dbReference type="EMBL" id="VAWE01000001">
    <property type="protein sequence ID" value="TLQ42440.1"/>
    <property type="molecule type" value="Genomic_DNA"/>
</dbReference>
<keyword evidence="2" id="KW-1185">Reference proteome</keyword>
<organism evidence="1 2">
    <name type="scientific">Streptomyces marianii</name>
    <dbReference type="NCBI Taxonomy" id="1817406"/>
    <lineage>
        <taxon>Bacteria</taxon>
        <taxon>Bacillati</taxon>
        <taxon>Actinomycetota</taxon>
        <taxon>Actinomycetes</taxon>
        <taxon>Kitasatosporales</taxon>
        <taxon>Streptomycetaceae</taxon>
        <taxon>Streptomyces</taxon>
    </lineage>
</organism>
<dbReference type="OrthoDB" id="8782691at2"/>
<evidence type="ECO:0000313" key="2">
    <source>
        <dbReference type="Proteomes" id="UP000305921"/>
    </source>
</evidence>
<protein>
    <submittedName>
        <fullName evidence="1">Uncharacterized protein</fullName>
    </submittedName>
</protein>
<proteinExistence type="predicted"/>
<evidence type="ECO:0000313" key="1">
    <source>
        <dbReference type="EMBL" id="TLQ42440.1"/>
    </source>
</evidence>
<dbReference type="AlphaFoldDB" id="A0A5R9DXV8"/>
<dbReference type="Proteomes" id="UP000305921">
    <property type="component" value="Unassembled WGS sequence"/>
</dbReference>
<comment type="caution">
    <text evidence="1">The sequence shown here is derived from an EMBL/GenBank/DDBJ whole genome shotgun (WGS) entry which is preliminary data.</text>
</comment>
<accession>A0A5R9DXV8</accession>
<reference evidence="1 2" key="1">
    <citation type="submission" date="2019-05" db="EMBL/GenBank/DDBJ databases">
        <title>Streptomyces marianii sp. nov., a novel marine actinomycete from southern coast of India.</title>
        <authorList>
            <person name="Iniyan A.M."/>
            <person name="Wink J."/>
            <person name="Ramprasad E."/>
            <person name="Ramana C.V."/>
            <person name="Bunk B."/>
            <person name="Sproer C."/>
            <person name="Joseph F.-J.R.S."/>
            <person name="Vincent S.G.P."/>
        </authorList>
    </citation>
    <scope>NUCLEOTIDE SEQUENCE [LARGE SCALE GENOMIC DNA]</scope>
    <source>
        <strain evidence="1 2">ICN19</strain>
    </source>
</reference>
<name>A0A5R9DXV8_9ACTN</name>
<gene>
    <name evidence="1" type="ORF">FEF34_03765</name>
</gene>